<protein>
    <submittedName>
        <fullName evidence="2">Uncharacterized protein</fullName>
    </submittedName>
</protein>
<organism evidence="2 3">
    <name type="scientific">Maudiozyma barnettii</name>
    <dbReference type="NCBI Taxonomy" id="61262"/>
    <lineage>
        <taxon>Eukaryota</taxon>
        <taxon>Fungi</taxon>
        <taxon>Dikarya</taxon>
        <taxon>Ascomycota</taxon>
        <taxon>Saccharomycotina</taxon>
        <taxon>Saccharomycetes</taxon>
        <taxon>Saccharomycetales</taxon>
        <taxon>Saccharomycetaceae</taxon>
        <taxon>Maudiozyma</taxon>
    </lineage>
</organism>
<feature type="region of interest" description="Disordered" evidence="1">
    <location>
        <begin position="1"/>
        <end position="25"/>
    </location>
</feature>
<evidence type="ECO:0000256" key="1">
    <source>
        <dbReference type="SAM" id="MobiDB-lite"/>
    </source>
</evidence>
<dbReference type="OrthoDB" id="4067716at2759"/>
<dbReference type="Proteomes" id="UP000644660">
    <property type="component" value="Unassembled WGS sequence"/>
</dbReference>
<dbReference type="GeneID" id="64857477"/>
<dbReference type="AlphaFoldDB" id="A0A8H2VFF6"/>
<evidence type="ECO:0000313" key="2">
    <source>
        <dbReference type="EMBL" id="CAB4254481.1"/>
    </source>
</evidence>
<sequence>MNMTALLNEPNVHERRSKTFSDLKKNSKDKDISNVKFYSFIPFKDNININNNNNKMISNINSKESLDITFTSKKKNYENHFNSIDKTNSNLISMKEHDNEKENFNDFKKTIIENAKTLDTIDESSDDKISVLMDSCRTIDLTKDEADTIMLNLVLNNENTLYKKKNKLQNNNNDDVDDLITIGDKSVTTGNKIFPFNSTLQKYWFTIFVKTGFILDKMELIIYENFWFTLLYLNFWFPKFTGFLRYVYSLFFFKTHTHFSLSFSLTNLLNF</sequence>
<reference evidence="2 3" key="1">
    <citation type="submission" date="2020-05" db="EMBL/GenBank/DDBJ databases">
        <authorList>
            <person name="Casaregola S."/>
            <person name="Devillers H."/>
            <person name="Grondin C."/>
        </authorList>
    </citation>
    <scope>NUCLEOTIDE SEQUENCE [LARGE SCALE GENOMIC DNA]</scope>
    <source>
        <strain evidence="2 3">CLIB 1767</strain>
    </source>
</reference>
<evidence type="ECO:0000313" key="3">
    <source>
        <dbReference type="Proteomes" id="UP000644660"/>
    </source>
</evidence>
<dbReference type="EMBL" id="CAEFZW010000004">
    <property type="protein sequence ID" value="CAB4254481.1"/>
    <property type="molecule type" value="Genomic_DNA"/>
</dbReference>
<dbReference type="RefSeq" id="XP_041406325.1">
    <property type="nucleotide sequence ID" value="XM_041550391.1"/>
</dbReference>
<proteinExistence type="predicted"/>
<keyword evidence="3" id="KW-1185">Reference proteome</keyword>
<name>A0A8H2VFF6_9SACH</name>
<gene>
    <name evidence="2" type="ORF">KABA2_04S07260</name>
</gene>
<feature type="compositionally biased region" description="Basic and acidic residues" evidence="1">
    <location>
        <begin position="11"/>
        <end position="25"/>
    </location>
</feature>
<comment type="caution">
    <text evidence="2">The sequence shown here is derived from an EMBL/GenBank/DDBJ whole genome shotgun (WGS) entry which is preliminary data.</text>
</comment>
<accession>A0A8H2VFF6</accession>